<evidence type="ECO:0000256" key="1">
    <source>
        <dbReference type="ARBA" id="ARBA00004651"/>
    </source>
</evidence>
<evidence type="ECO:0000313" key="10">
    <source>
        <dbReference type="Proteomes" id="UP000191153"/>
    </source>
</evidence>
<evidence type="ECO:0000256" key="7">
    <source>
        <dbReference type="RuleBase" id="RU363032"/>
    </source>
</evidence>
<comment type="similarity">
    <text evidence="7">Belongs to the binding-protein-dependent transport system permease family.</text>
</comment>
<dbReference type="AlphaFoldDB" id="A0A1T4NL78"/>
<keyword evidence="4 7" id="KW-0812">Transmembrane</keyword>
<dbReference type="RefSeq" id="WP_078694052.1">
    <property type="nucleotide sequence ID" value="NZ_FUWX01000011.1"/>
</dbReference>
<feature type="transmembrane region" description="Helical" evidence="7">
    <location>
        <begin position="137"/>
        <end position="160"/>
    </location>
</feature>
<feature type="transmembrane region" description="Helical" evidence="7">
    <location>
        <begin position="181"/>
        <end position="206"/>
    </location>
</feature>
<keyword evidence="5 7" id="KW-1133">Transmembrane helix</keyword>
<feature type="transmembrane region" description="Helical" evidence="7">
    <location>
        <begin position="9"/>
        <end position="33"/>
    </location>
</feature>
<evidence type="ECO:0000313" key="9">
    <source>
        <dbReference type="EMBL" id="SJZ79548.1"/>
    </source>
</evidence>
<evidence type="ECO:0000256" key="4">
    <source>
        <dbReference type="ARBA" id="ARBA00022692"/>
    </source>
</evidence>
<dbReference type="GO" id="GO:0005886">
    <property type="term" value="C:plasma membrane"/>
    <property type="evidence" value="ECO:0007669"/>
    <property type="project" value="UniProtKB-SubCell"/>
</dbReference>
<dbReference type="SUPFAM" id="SSF161098">
    <property type="entry name" value="MetI-like"/>
    <property type="match status" value="1"/>
</dbReference>
<evidence type="ECO:0000256" key="6">
    <source>
        <dbReference type="ARBA" id="ARBA00023136"/>
    </source>
</evidence>
<feature type="transmembrane region" description="Helical" evidence="7">
    <location>
        <begin position="239"/>
        <end position="260"/>
    </location>
</feature>
<feature type="transmembrane region" description="Helical" evidence="7">
    <location>
        <begin position="104"/>
        <end position="125"/>
    </location>
</feature>
<accession>A0A1T4NL78</accession>
<evidence type="ECO:0000256" key="5">
    <source>
        <dbReference type="ARBA" id="ARBA00022989"/>
    </source>
</evidence>
<name>A0A1T4NL78_9FUSO</name>
<feature type="domain" description="ABC transmembrane type-1" evidence="8">
    <location>
        <begin position="69"/>
        <end position="260"/>
    </location>
</feature>
<keyword evidence="6 7" id="KW-0472">Membrane</keyword>
<comment type="subcellular location">
    <subcellularLocation>
        <location evidence="1 7">Cell membrane</location>
        <topology evidence="1 7">Multi-pass membrane protein</topology>
    </subcellularLocation>
</comment>
<dbReference type="STRING" id="180163.SAMN02745174_01563"/>
<keyword evidence="2 7" id="KW-0813">Transport</keyword>
<dbReference type="CDD" id="cd06261">
    <property type="entry name" value="TM_PBP2"/>
    <property type="match status" value="1"/>
</dbReference>
<keyword evidence="10" id="KW-1185">Reference proteome</keyword>
<dbReference type="PANTHER" id="PTHR32243">
    <property type="entry name" value="MALTOSE TRANSPORT SYSTEM PERMEASE-RELATED"/>
    <property type="match status" value="1"/>
</dbReference>
<evidence type="ECO:0000256" key="2">
    <source>
        <dbReference type="ARBA" id="ARBA00022448"/>
    </source>
</evidence>
<keyword evidence="9" id="KW-0762">Sugar transport</keyword>
<gene>
    <name evidence="9" type="ORF">SAMN02745174_01563</name>
</gene>
<dbReference type="GO" id="GO:0055085">
    <property type="term" value="P:transmembrane transport"/>
    <property type="evidence" value="ECO:0007669"/>
    <property type="project" value="InterPro"/>
</dbReference>
<dbReference type="OrthoDB" id="9794684at2"/>
<organism evidence="9 10">
    <name type="scientific">Cetobacterium ceti</name>
    <dbReference type="NCBI Taxonomy" id="180163"/>
    <lineage>
        <taxon>Bacteria</taxon>
        <taxon>Fusobacteriati</taxon>
        <taxon>Fusobacteriota</taxon>
        <taxon>Fusobacteriia</taxon>
        <taxon>Fusobacteriales</taxon>
        <taxon>Fusobacteriaceae</taxon>
        <taxon>Cetobacterium</taxon>
    </lineage>
</organism>
<dbReference type="InterPro" id="IPR050901">
    <property type="entry name" value="BP-dep_ABC_trans_perm"/>
</dbReference>
<dbReference type="InterPro" id="IPR035906">
    <property type="entry name" value="MetI-like_sf"/>
</dbReference>
<dbReference type="EMBL" id="FUWX01000011">
    <property type="protein sequence ID" value="SJZ79548.1"/>
    <property type="molecule type" value="Genomic_DNA"/>
</dbReference>
<dbReference type="InterPro" id="IPR000515">
    <property type="entry name" value="MetI-like"/>
</dbReference>
<dbReference type="Gene3D" id="1.10.3720.10">
    <property type="entry name" value="MetI-like"/>
    <property type="match status" value="1"/>
</dbReference>
<evidence type="ECO:0000256" key="3">
    <source>
        <dbReference type="ARBA" id="ARBA00022475"/>
    </source>
</evidence>
<evidence type="ECO:0000259" key="8">
    <source>
        <dbReference type="PROSITE" id="PS50928"/>
    </source>
</evidence>
<protein>
    <submittedName>
        <fullName evidence="9">Multiple sugar transport system permease protein</fullName>
    </submittedName>
</protein>
<dbReference type="PANTHER" id="PTHR32243:SF18">
    <property type="entry name" value="INNER MEMBRANE ABC TRANSPORTER PERMEASE PROTEIN YCJP"/>
    <property type="match status" value="1"/>
</dbReference>
<proteinExistence type="inferred from homology"/>
<dbReference type="PROSITE" id="PS50928">
    <property type="entry name" value="ABC_TM1"/>
    <property type="match status" value="1"/>
</dbReference>
<reference evidence="9 10" key="1">
    <citation type="submission" date="2017-02" db="EMBL/GenBank/DDBJ databases">
        <authorList>
            <person name="Peterson S.W."/>
        </authorList>
    </citation>
    <scope>NUCLEOTIDE SEQUENCE [LARGE SCALE GENOMIC DNA]</scope>
    <source>
        <strain evidence="9 10">ATCC 700028</strain>
    </source>
</reference>
<sequence>MKIKKEDVLYYITVGVFLLFTLGPIFWCFIISISPEKEMLNSSTHLFPKSITLENYKKLLTDDNFYLALKNSLITAGVTIFLGLPVSIMSGYSFSRLKFKGRKLLEVLILTTIVIPLFTTIIPLYTIFANLGMLDNIFWVSIIYVSSFLPMVTWIMTNYFKGIPKEIEEMALIDGCGRIKILFYIILPNTYPIILASVLIIFLMSWSQYQIPLILASSRSTKPLSILIAEFSSKDMINYGLMASGGILAVLPPSIFAIIFRKYLVTGLTKGAVTGE</sequence>
<dbReference type="Proteomes" id="UP000191153">
    <property type="component" value="Unassembled WGS sequence"/>
</dbReference>
<keyword evidence="3" id="KW-1003">Cell membrane</keyword>
<dbReference type="Pfam" id="PF00528">
    <property type="entry name" value="BPD_transp_1"/>
    <property type="match status" value="1"/>
</dbReference>
<feature type="transmembrane region" description="Helical" evidence="7">
    <location>
        <begin position="73"/>
        <end position="92"/>
    </location>
</feature>